<dbReference type="eggNOG" id="COG4625">
    <property type="taxonomic scope" value="Bacteria"/>
</dbReference>
<dbReference type="AlphaFoldDB" id="W0PIP8"/>
<feature type="compositionally biased region" description="Low complexity" evidence="8">
    <location>
        <begin position="715"/>
        <end position="728"/>
    </location>
</feature>
<dbReference type="SMART" id="SM00869">
    <property type="entry name" value="Autotransporter"/>
    <property type="match status" value="1"/>
</dbReference>
<keyword evidence="3 9" id="KW-0732">Signal</keyword>
<dbReference type="Gene3D" id="2.40.128.130">
    <property type="entry name" value="Autotransporter beta-domain"/>
    <property type="match status" value="1"/>
</dbReference>
<accession>W0PIP8</accession>
<dbReference type="InterPro" id="IPR006315">
    <property type="entry name" value="OM_autotransptr_brl_dom"/>
</dbReference>
<dbReference type="InterPro" id="IPR011050">
    <property type="entry name" value="Pectin_lyase_fold/virulence"/>
</dbReference>
<feature type="active site" description="Charge relay system" evidence="6 7">
    <location>
        <position position="372"/>
    </location>
</feature>
<dbReference type="PANTHER" id="PTHR43399">
    <property type="entry name" value="SUBTILISIN-RELATED"/>
    <property type="match status" value="1"/>
</dbReference>
<dbReference type="PROSITE" id="PS51208">
    <property type="entry name" value="AUTOTRANSPORTER"/>
    <property type="match status" value="1"/>
</dbReference>
<evidence type="ECO:0000256" key="9">
    <source>
        <dbReference type="SAM" id="SignalP"/>
    </source>
</evidence>
<dbReference type="Pfam" id="PF00082">
    <property type="entry name" value="Peptidase_S8"/>
    <property type="match status" value="1"/>
</dbReference>
<keyword evidence="2 7" id="KW-0645">Protease</keyword>
<organism evidence="11 12">
    <name type="scientific">Advenella mimigardefordensis (strain DSM 17166 / LMG 22922 / DPN7)</name>
    <dbReference type="NCBI Taxonomy" id="1247726"/>
    <lineage>
        <taxon>Bacteria</taxon>
        <taxon>Pseudomonadati</taxon>
        <taxon>Pseudomonadota</taxon>
        <taxon>Betaproteobacteria</taxon>
        <taxon>Burkholderiales</taxon>
        <taxon>Alcaligenaceae</taxon>
    </lineage>
</organism>
<dbReference type="GO" id="GO:0019867">
    <property type="term" value="C:outer membrane"/>
    <property type="evidence" value="ECO:0007669"/>
    <property type="project" value="InterPro"/>
</dbReference>
<dbReference type="InterPro" id="IPR036852">
    <property type="entry name" value="Peptidase_S8/S53_dom_sf"/>
</dbReference>
<dbReference type="InterPro" id="IPR015500">
    <property type="entry name" value="Peptidase_S8_subtilisin-rel"/>
</dbReference>
<dbReference type="SUPFAM" id="SSF103515">
    <property type="entry name" value="Autotransporter"/>
    <property type="match status" value="1"/>
</dbReference>
<evidence type="ECO:0000256" key="2">
    <source>
        <dbReference type="ARBA" id="ARBA00022670"/>
    </source>
</evidence>
<evidence type="ECO:0000259" key="10">
    <source>
        <dbReference type="PROSITE" id="PS51208"/>
    </source>
</evidence>
<dbReference type="PANTHER" id="PTHR43399:SF4">
    <property type="entry name" value="CELL WALL-ASSOCIATED PROTEASE"/>
    <property type="match status" value="1"/>
</dbReference>
<dbReference type="HOGENOM" id="CLU_005887_2_0_4"/>
<evidence type="ECO:0000256" key="5">
    <source>
        <dbReference type="ARBA" id="ARBA00022825"/>
    </source>
</evidence>
<dbReference type="InterPro" id="IPR000209">
    <property type="entry name" value="Peptidase_S8/S53_dom"/>
</dbReference>
<keyword evidence="12" id="KW-1185">Reference proteome</keyword>
<dbReference type="InterPro" id="IPR013425">
    <property type="entry name" value="Autotrns_rpt"/>
</dbReference>
<evidence type="ECO:0000256" key="1">
    <source>
        <dbReference type="ARBA" id="ARBA00011073"/>
    </source>
</evidence>
<dbReference type="OrthoDB" id="5760545at2"/>
<dbReference type="GO" id="GO:0004252">
    <property type="term" value="F:serine-type endopeptidase activity"/>
    <property type="evidence" value="ECO:0007669"/>
    <property type="project" value="UniProtKB-UniRule"/>
</dbReference>
<dbReference type="Pfam" id="PF12951">
    <property type="entry name" value="PATR"/>
    <property type="match status" value="1"/>
</dbReference>
<feature type="signal peptide" evidence="9">
    <location>
        <begin position="1"/>
        <end position="27"/>
    </location>
</feature>
<feature type="chain" id="PRO_5004793102" evidence="9">
    <location>
        <begin position="28"/>
        <end position="1012"/>
    </location>
</feature>
<dbReference type="NCBIfam" id="TIGR01414">
    <property type="entry name" value="autotrans_barl"/>
    <property type="match status" value="1"/>
</dbReference>
<evidence type="ECO:0000313" key="12">
    <source>
        <dbReference type="Proteomes" id="UP000019095"/>
    </source>
</evidence>
<keyword evidence="5 7" id="KW-0720">Serine protease</keyword>
<name>W0PIP8_ADVMD</name>
<dbReference type="InterPro" id="IPR022398">
    <property type="entry name" value="Peptidase_S8_His-AS"/>
</dbReference>
<dbReference type="KEGG" id="amim:MIM_c33240"/>
<evidence type="ECO:0000313" key="11">
    <source>
        <dbReference type="EMBL" id="AHG65385.1"/>
    </source>
</evidence>
<comment type="similarity">
    <text evidence="1 7">Belongs to the peptidase S8 family.</text>
</comment>
<dbReference type="InterPro" id="IPR034061">
    <property type="entry name" value="Peptidases_S8_Autotransporter"/>
</dbReference>
<dbReference type="SUPFAM" id="SSF51126">
    <property type="entry name" value="Pectin lyase-like"/>
    <property type="match status" value="1"/>
</dbReference>
<feature type="active site" description="Charge relay system" evidence="6 7">
    <location>
        <position position="67"/>
    </location>
</feature>
<dbReference type="GO" id="GO:0006508">
    <property type="term" value="P:proteolysis"/>
    <property type="evidence" value="ECO:0007669"/>
    <property type="project" value="UniProtKB-KW"/>
</dbReference>
<dbReference type="STRING" id="1247726.MIM_c33240"/>
<evidence type="ECO:0000256" key="4">
    <source>
        <dbReference type="ARBA" id="ARBA00022801"/>
    </source>
</evidence>
<dbReference type="InterPro" id="IPR023827">
    <property type="entry name" value="Peptidase_S8_Asp-AS"/>
</dbReference>
<evidence type="ECO:0000256" key="6">
    <source>
        <dbReference type="PIRSR" id="PIRSR615500-1"/>
    </source>
</evidence>
<dbReference type="Pfam" id="PF03797">
    <property type="entry name" value="Autotransporter"/>
    <property type="match status" value="1"/>
</dbReference>
<dbReference type="EC" id="3.4.21.-" evidence="11"/>
<dbReference type="EMBL" id="CP003915">
    <property type="protein sequence ID" value="AHG65385.1"/>
    <property type="molecule type" value="Genomic_DNA"/>
</dbReference>
<dbReference type="PROSITE" id="PS00136">
    <property type="entry name" value="SUBTILASE_ASP"/>
    <property type="match status" value="1"/>
</dbReference>
<dbReference type="PATRIC" id="fig|1247726.3.peg.3677"/>
<evidence type="ECO:0000256" key="8">
    <source>
        <dbReference type="SAM" id="MobiDB-lite"/>
    </source>
</evidence>
<dbReference type="CDD" id="cd04848">
    <property type="entry name" value="Peptidases_S8_Autotransporter_serine_protease_like"/>
    <property type="match status" value="1"/>
</dbReference>
<dbReference type="InterPro" id="IPR023828">
    <property type="entry name" value="Peptidase_S8_Ser-AS"/>
</dbReference>
<dbReference type="PRINTS" id="PR00723">
    <property type="entry name" value="SUBTILISIN"/>
</dbReference>
<dbReference type="PROSITE" id="PS00138">
    <property type="entry name" value="SUBTILASE_SER"/>
    <property type="match status" value="1"/>
</dbReference>
<dbReference type="InterPro" id="IPR005546">
    <property type="entry name" value="Autotransporte_beta"/>
</dbReference>
<dbReference type="InterPro" id="IPR051048">
    <property type="entry name" value="Peptidase_S8/S53_subtilisin"/>
</dbReference>
<dbReference type="NCBIfam" id="TIGR02601">
    <property type="entry name" value="autotrns_rpt"/>
    <property type="match status" value="1"/>
</dbReference>
<feature type="active site" description="Charge relay system" evidence="6 7">
    <location>
        <position position="111"/>
    </location>
</feature>
<proteinExistence type="inferred from homology"/>
<dbReference type="SUPFAM" id="SSF52743">
    <property type="entry name" value="Subtilisin-like"/>
    <property type="match status" value="1"/>
</dbReference>
<evidence type="ECO:0000256" key="3">
    <source>
        <dbReference type="ARBA" id="ARBA00022729"/>
    </source>
</evidence>
<dbReference type="eggNOG" id="COG1404">
    <property type="taxonomic scope" value="Bacteria"/>
</dbReference>
<dbReference type="PROSITE" id="PS51892">
    <property type="entry name" value="SUBTILASE"/>
    <property type="match status" value="1"/>
</dbReference>
<gene>
    <name evidence="11" type="ORF">MIM_c33240</name>
</gene>
<reference evidence="11 12" key="1">
    <citation type="journal article" date="2014" name="Microbiology">
        <title>Unravelling the complete genome sequence of Advenella mimigardefordensis strain DPN7T and novel insights in the catabolism of the xenobiotic polythioester precursor 3,3'-dithiodipropionate.</title>
        <authorList>
            <person name="Wubbeler J.H."/>
            <person name="Hiessl S."/>
            <person name="Schuldes J."/>
            <person name="Thurmer A."/>
            <person name="Daniel R."/>
            <person name="Steinbuchel A."/>
        </authorList>
    </citation>
    <scope>NUCLEOTIDE SEQUENCE [LARGE SCALE GENOMIC DNA]</scope>
    <source>
        <strain evidence="12">DSM 17166 / LMG 22922 / DPN7</strain>
    </source>
</reference>
<sequence>MRRVSLQLMTTLGFLAPGITFSQTAGAPIYPSADAEYQKNWGVPMINALPAYLKGYTGKGIIVAVVDTGLDVNHPEFQGRISSALRNFGKDKAEDDVSHGIDKADGSIDGHGTHVAGIIGAARNGTGMQGVAYESTILPLRAIDVESSVDGEADEAAIDYAVQQGAKVINGSYGPDTLNKNIPDPTKPGEYKENPNWKELTYQPIWSSPESLTHTFETLKNAVDNDVVLVFAAGNEYEDQPQASSIPGGNGMLPLILPVNTANGVYKFVSNATEDDFDMNDPKTYKFISPDDSAVKDLDFSELSGAVIAVVAVDKNGKITNYSNHCGAMYEWCLAAPGGDTDNGPEGGINSTWPLGDAKNNNNPYQSDEGTSMASPHVAGAAAVVRSAFPYFTAQQTIETLLTTTTTLGEKEIYGMGLLNLGNAINGPGTFRYKGVFDVDTQGYSSVWSNSISGEGDLTKRGQGVLTLTGNNTYTGGTSVVGGTLGIEGNTAGSVSVSERGVLAGAGVVGTVTLSNGGTISPGSTLDATKVLSALKVAGDLIQGAGSSYLAQIADDGRSDLIDVSGKATISDTAAVVIQPDAGSKLELNRRYTLLTAAGGVDGRYGSVMKPDTLFVNMNLVYDARNMFLDLARSSTAFEDVADTHNQRTTGRAIENLGSDNQLYQNVLFLSGDQARNAFDQLSGEAHASIHAGLIEDSHFLRDTENERLRDAFGTSSSRPTSSLSYRSNGNDQVPEVPGEVTLWGKGFGAWSRINGNDNAASLRRNTGGFFLGGDRLVGQSWRLGVMAGYSHTSVRVRDRNASGSSDNFHLGLYVGTSQGAWRLRSGLGYTWHRIKTDRSVAFGSFSDKLSSRYDAGTFQAFGELGYRLETRVAAIEPYANLSYVRFKADRFTEDGGAAALTNHAKANSNTYTTIGLRATSEFALGKVDAQVHGGIGWRHAFGRVYPKADFSFGDQPSFNVQGVPIARNAAVLEAGLDMKIGKTSTLGIAYQGQFGSGAREHSLQARLALRF</sequence>
<evidence type="ECO:0000256" key="7">
    <source>
        <dbReference type="PROSITE-ProRule" id="PRU01240"/>
    </source>
</evidence>
<dbReference type="Gene3D" id="3.40.50.200">
    <property type="entry name" value="Peptidase S8/S53 domain"/>
    <property type="match status" value="1"/>
</dbReference>
<dbReference type="PROSITE" id="PS00137">
    <property type="entry name" value="SUBTILASE_HIS"/>
    <property type="match status" value="1"/>
</dbReference>
<dbReference type="Proteomes" id="UP000019095">
    <property type="component" value="Chromosome"/>
</dbReference>
<keyword evidence="4 7" id="KW-0378">Hydrolase</keyword>
<feature type="region of interest" description="Disordered" evidence="8">
    <location>
        <begin position="711"/>
        <end position="737"/>
    </location>
</feature>
<dbReference type="InterPro" id="IPR036709">
    <property type="entry name" value="Autotransporte_beta_dom_sf"/>
</dbReference>
<dbReference type="RefSeq" id="WP_158318748.1">
    <property type="nucleotide sequence ID" value="NZ_CP003915.1"/>
</dbReference>
<feature type="domain" description="Autotransporter" evidence="10">
    <location>
        <begin position="736"/>
        <end position="1012"/>
    </location>
</feature>
<protein>
    <submittedName>
        <fullName evidence="11">Putative extracellular serine protease</fullName>
        <ecNumber evidence="11">3.4.21.-</ecNumber>
    </submittedName>
</protein>